<dbReference type="InterPro" id="IPR048444">
    <property type="entry name" value="DNMK"/>
</dbReference>
<dbReference type="Pfam" id="PF21448">
    <property type="entry name" value="DNMK"/>
    <property type="match status" value="1"/>
</dbReference>
<evidence type="ECO:0000313" key="1">
    <source>
        <dbReference type="EMBL" id="QPB09783.1"/>
    </source>
</evidence>
<proteinExistence type="predicted"/>
<sequence length="182" mass="20599">MHDVALMGKARSGKDTAAAFLVDVHGYKRLAFADPLKHMADEVDPLIPTSVGVHVRLKSLVRDVGWEYAKDNYPEVRRVLQHIGQTIRDRDPDYWVRLLMAQVEGAREFGYPVVVSDVRYPNEAEALRAAGFKLVRIYRPGNEDAGTHESETALDNYVGDAVIRNDMTPAFLGYRVTRYLMH</sequence>
<dbReference type="EMBL" id="MT701596">
    <property type="protein sequence ID" value="QPB09783.1"/>
    <property type="molecule type" value="Genomic_DNA"/>
</dbReference>
<dbReference type="Gene3D" id="3.40.50.300">
    <property type="entry name" value="P-loop containing nucleotide triphosphate hydrolases"/>
    <property type="match status" value="1"/>
</dbReference>
<gene>
    <name evidence="1" type="ORF">CPT_Shady_022</name>
</gene>
<dbReference type="InterPro" id="IPR027417">
    <property type="entry name" value="P-loop_NTPase"/>
</dbReference>
<dbReference type="SUPFAM" id="SSF52540">
    <property type="entry name" value="P-loop containing nucleoside triphosphate hydrolases"/>
    <property type="match status" value="1"/>
</dbReference>
<keyword evidence="1" id="KW-0808">Transferase</keyword>
<keyword evidence="2" id="KW-1185">Reference proteome</keyword>
<evidence type="ECO:0000313" key="2">
    <source>
        <dbReference type="Proteomes" id="UP000663311"/>
    </source>
</evidence>
<protein>
    <submittedName>
        <fullName evidence="1">DNMP kinase</fullName>
    </submittedName>
</protein>
<reference evidence="1" key="1">
    <citation type="submission" date="2020-07" db="EMBL/GenBank/DDBJ databases">
        <title>Complete genome sequence of Streptomyces phage Shady.</title>
        <authorList>
            <person name="Ortega C.A."/>
            <person name="Hernandez I."/>
            <person name="Guadalupe Vizoso-Pinto M."/>
            <person name="Clark J.D."/>
            <person name="Liu M."/>
            <person name="Burrowes B.H."/>
        </authorList>
    </citation>
    <scope>NUCLEOTIDE SEQUENCE</scope>
</reference>
<accession>A0A873WHF7</accession>
<dbReference type="Proteomes" id="UP000663311">
    <property type="component" value="Segment"/>
</dbReference>
<name>A0A873WHF7_9CAUD</name>
<organism evidence="1 2">
    <name type="scientific">Streptomyces phage Shady</name>
    <dbReference type="NCBI Taxonomy" id="2767585"/>
    <lineage>
        <taxon>Viruses</taxon>
        <taxon>Duplodnaviria</taxon>
        <taxon>Heunggongvirae</taxon>
        <taxon>Uroviricota</taxon>
        <taxon>Caudoviricetes</taxon>
        <taxon>Colingsworthviridae</taxon>
        <taxon>Shadyvirus</taxon>
        <taxon>Shadyvirus shady</taxon>
    </lineage>
</organism>
<keyword evidence="1" id="KW-0418">Kinase</keyword>
<dbReference type="GO" id="GO:0016301">
    <property type="term" value="F:kinase activity"/>
    <property type="evidence" value="ECO:0007669"/>
    <property type="project" value="UniProtKB-KW"/>
</dbReference>